<dbReference type="PANTHER" id="PTHR42941">
    <property type="entry name" value="SLL1037 PROTEIN"/>
    <property type="match status" value="1"/>
</dbReference>
<organism evidence="2">
    <name type="scientific">Magnetospirillum gryphiswaldense</name>
    <dbReference type="NCBI Taxonomy" id="55518"/>
    <lineage>
        <taxon>Bacteria</taxon>
        <taxon>Pseudomonadati</taxon>
        <taxon>Pseudomonadota</taxon>
        <taxon>Alphaproteobacteria</taxon>
        <taxon>Rhodospirillales</taxon>
        <taxon>Rhodospirillaceae</taxon>
        <taxon>Magnetospirillum</taxon>
    </lineage>
</organism>
<evidence type="ECO:0000313" key="2">
    <source>
        <dbReference type="EMBL" id="CAM77723.1"/>
    </source>
</evidence>
<dbReference type="PANTHER" id="PTHR42941:SF1">
    <property type="entry name" value="SLL1037 PROTEIN"/>
    <property type="match status" value="1"/>
</dbReference>
<proteinExistence type="predicted"/>
<dbReference type="Gene3D" id="3.40.190.10">
    <property type="entry name" value="Periplasmic binding protein-like II"/>
    <property type="match status" value="2"/>
</dbReference>
<evidence type="ECO:0000256" key="1">
    <source>
        <dbReference type="SAM" id="SignalP"/>
    </source>
</evidence>
<dbReference type="SUPFAM" id="SSF53850">
    <property type="entry name" value="Periplasmic binding protein-like II"/>
    <property type="match status" value="1"/>
</dbReference>
<feature type="signal peptide" evidence="1">
    <location>
        <begin position="1"/>
        <end position="36"/>
    </location>
</feature>
<name>A4U4B6_9PROT</name>
<protein>
    <submittedName>
        <fullName evidence="2">TRAP-type uncharacterized transport system, periplasmic component</fullName>
    </submittedName>
</protein>
<dbReference type="EMBL" id="CU459003">
    <property type="protein sequence ID" value="CAM77723.1"/>
    <property type="molecule type" value="Genomic_DNA"/>
</dbReference>
<keyword evidence="1" id="KW-0732">Signal</keyword>
<dbReference type="Pfam" id="PF16868">
    <property type="entry name" value="NMT1_3"/>
    <property type="match status" value="1"/>
</dbReference>
<gene>
    <name evidence="2" type="ORF">MGR_2418</name>
</gene>
<dbReference type="CDD" id="cd13568">
    <property type="entry name" value="PBP2_TAXI_TRAP_like_3"/>
    <property type="match status" value="1"/>
</dbReference>
<sequence>MRLGGDDRQGKGGSVGRLLAACILAASAFASFSAQAQAPAPSITVPNPAPSAAPTPVSRPLLIGSGEVTGFYYPAAGALCRVLNKEAGGAPACAVLPSSGSAANLKALRVGAVDMALVQAQAAQAAQAGIGPFKEAGAFSELRAVMSLHGESVLVLARQGAGIENISDLKGKRVNLGRPGSFQRAMAEAVLEAVGLSEGDLAPAVELELSEQSPELCEGNVDAAFYAGVHPMPEAEMAVNECDAQPVAIKAKTLDAYVKAHNWITRSSIRKGAYDGLKDDVASLQVRALLVATTRTDADMVQRWLKAFHGNFSALTHLHPVLRGLGKGETAKDGISIPLHDGADKFYGETGLK</sequence>
<dbReference type="AlphaFoldDB" id="A4U4B6"/>
<accession>A4U4B6</accession>
<reference evidence="2" key="1">
    <citation type="journal article" date="2007" name="J. Bacteriol.">
        <title>Comparative genome analysis of four magnetotactic bacteria reveals a complex set of group-specific genes implicated in magnetosome biomineralization and function.</title>
        <authorList>
            <person name="Richter M."/>
            <person name="Kube M."/>
            <person name="Bazylinski D.A."/>
            <person name="Lombardot T."/>
            <person name="Gloeckner F.O."/>
            <person name="Reinhardt R."/>
            <person name="Schueler D."/>
        </authorList>
    </citation>
    <scope>NUCLEOTIDE SEQUENCE</scope>
    <source>
        <strain evidence="2">MSR-1</strain>
    </source>
</reference>
<dbReference type="NCBIfam" id="TIGR02122">
    <property type="entry name" value="TRAP_TAXI"/>
    <property type="match status" value="1"/>
</dbReference>
<dbReference type="InterPro" id="IPR011852">
    <property type="entry name" value="TRAP_TAXI"/>
</dbReference>
<feature type="chain" id="PRO_5002674552" evidence="1">
    <location>
        <begin position="37"/>
        <end position="353"/>
    </location>
</feature>